<gene>
    <name evidence="2" type="ORF">TH4_01865</name>
</gene>
<sequence>MGKSRLGDQRVKPPIISGYYPFCTGEIADLILDQARVPSYDSETQMRGADRMGPSDRDKTTNRGARWVQ</sequence>
<dbReference type="AlphaFoldDB" id="A0A853L5H3"/>
<dbReference type="EMBL" id="JPVZ01000001">
    <property type="protein sequence ID" value="OAZ11849.1"/>
    <property type="molecule type" value="Genomic_DNA"/>
</dbReference>
<evidence type="ECO:0000256" key="1">
    <source>
        <dbReference type="SAM" id="MobiDB-lite"/>
    </source>
</evidence>
<evidence type="ECO:0000313" key="3">
    <source>
        <dbReference type="Proteomes" id="UP000094009"/>
    </source>
</evidence>
<feature type="region of interest" description="Disordered" evidence="1">
    <location>
        <begin position="40"/>
        <end position="69"/>
    </location>
</feature>
<dbReference type="Proteomes" id="UP000094009">
    <property type="component" value="Unassembled WGS sequence"/>
</dbReference>
<reference evidence="2 3" key="1">
    <citation type="submission" date="2014-07" db="EMBL/GenBank/DDBJ databases">
        <title>Draft genome sequence of Thalassospira tepidiphila 1-1B.</title>
        <authorList>
            <person name="Lai Q."/>
            <person name="Shao Z."/>
        </authorList>
    </citation>
    <scope>NUCLEOTIDE SEQUENCE [LARGE SCALE GENOMIC DNA]</scope>
    <source>
        <strain evidence="2 3">MCCC 1A03514</strain>
    </source>
</reference>
<protein>
    <submittedName>
        <fullName evidence="2">Uncharacterized protein</fullName>
    </submittedName>
</protein>
<accession>A0A853L5H3</accession>
<organism evidence="2 3">
    <name type="scientific">Thalassospira tepidiphila MCCC 1A03514</name>
    <dbReference type="NCBI Taxonomy" id="1177930"/>
    <lineage>
        <taxon>Bacteria</taxon>
        <taxon>Pseudomonadati</taxon>
        <taxon>Pseudomonadota</taxon>
        <taxon>Alphaproteobacteria</taxon>
        <taxon>Rhodospirillales</taxon>
        <taxon>Thalassospiraceae</taxon>
        <taxon>Thalassospira</taxon>
    </lineage>
</organism>
<comment type="caution">
    <text evidence="2">The sequence shown here is derived from an EMBL/GenBank/DDBJ whole genome shotgun (WGS) entry which is preliminary data.</text>
</comment>
<proteinExistence type="predicted"/>
<evidence type="ECO:0000313" key="2">
    <source>
        <dbReference type="EMBL" id="OAZ11849.1"/>
    </source>
</evidence>
<name>A0A853L5H3_9PROT</name>
<feature type="compositionally biased region" description="Basic and acidic residues" evidence="1">
    <location>
        <begin position="48"/>
        <end position="61"/>
    </location>
</feature>